<accession>A0A1F5YWN5</accession>
<feature type="signal peptide" evidence="2">
    <location>
        <begin position="1"/>
        <end position="25"/>
    </location>
</feature>
<protein>
    <submittedName>
        <fullName evidence="3">Uncharacterized protein</fullName>
    </submittedName>
</protein>
<keyword evidence="1" id="KW-0812">Transmembrane</keyword>
<dbReference type="STRING" id="1798374.A2Z33_04420"/>
<keyword evidence="2" id="KW-0732">Signal</keyword>
<proteinExistence type="predicted"/>
<feature type="chain" id="PRO_5009522697" evidence="2">
    <location>
        <begin position="26"/>
        <end position="272"/>
    </location>
</feature>
<comment type="caution">
    <text evidence="3">The sequence shown here is derived from an EMBL/GenBank/DDBJ whole genome shotgun (WGS) entry which is preliminary data.</text>
</comment>
<reference evidence="3 4" key="1">
    <citation type="journal article" date="2016" name="Nat. Commun.">
        <title>Thousands of microbial genomes shed light on interconnected biogeochemical processes in an aquifer system.</title>
        <authorList>
            <person name="Anantharaman K."/>
            <person name="Brown C.T."/>
            <person name="Hug L.A."/>
            <person name="Sharon I."/>
            <person name="Castelle C.J."/>
            <person name="Probst A.J."/>
            <person name="Thomas B.C."/>
            <person name="Singh A."/>
            <person name="Wilkins M.J."/>
            <person name="Karaoz U."/>
            <person name="Brodie E.L."/>
            <person name="Williams K.H."/>
            <person name="Hubbard S.S."/>
            <person name="Banfield J.F."/>
        </authorList>
    </citation>
    <scope>NUCLEOTIDE SEQUENCE [LARGE SCALE GENOMIC DNA]</scope>
</reference>
<sequence length="272" mass="28872">MPVNTVMFLVIVIATLLFSAPAVRAQAPVFNIATTFEIVDDQAVDGDIMSLSEETSTVTRSTRTGDNKMYGVLVEKPEIVYRTRPDIPIARSGTAMVNVTTLGGPIKVSDYITSSPIAGKGQKAQELTGYMIGVALENFDGTGGTSVDPAGAVKGGKINVAIGIGPASPILIRAAGGALGIVRQIVNAIWYNISQSRQLERLIRFLLAALLALLVIYISYRTFGRNITKGMEAMGRNPLARNSIQAMIILNVVLIFVVALGGIILALLIISL</sequence>
<gene>
    <name evidence="3" type="ORF">A2Z33_04420</name>
</gene>
<evidence type="ECO:0000256" key="2">
    <source>
        <dbReference type="SAM" id="SignalP"/>
    </source>
</evidence>
<keyword evidence="1" id="KW-0472">Membrane</keyword>
<evidence type="ECO:0000256" key="1">
    <source>
        <dbReference type="SAM" id="Phobius"/>
    </source>
</evidence>
<dbReference type="Proteomes" id="UP000178448">
    <property type="component" value="Unassembled WGS sequence"/>
</dbReference>
<feature type="transmembrane region" description="Helical" evidence="1">
    <location>
        <begin position="202"/>
        <end position="223"/>
    </location>
</feature>
<dbReference type="EMBL" id="MFJD01000003">
    <property type="protein sequence ID" value="OGG04387.1"/>
    <property type="molecule type" value="Genomic_DNA"/>
</dbReference>
<evidence type="ECO:0000313" key="3">
    <source>
        <dbReference type="EMBL" id="OGG04387.1"/>
    </source>
</evidence>
<feature type="transmembrane region" description="Helical" evidence="1">
    <location>
        <begin position="244"/>
        <end position="270"/>
    </location>
</feature>
<dbReference type="AlphaFoldDB" id="A0A1F5YWN5"/>
<organism evidence="3 4">
    <name type="scientific">Candidatus Gottesmanbacteria bacterium RBG_16_52_11</name>
    <dbReference type="NCBI Taxonomy" id="1798374"/>
    <lineage>
        <taxon>Bacteria</taxon>
        <taxon>Candidatus Gottesmaniibacteriota</taxon>
    </lineage>
</organism>
<name>A0A1F5YWN5_9BACT</name>
<evidence type="ECO:0000313" key="4">
    <source>
        <dbReference type="Proteomes" id="UP000178448"/>
    </source>
</evidence>
<keyword evidence="1" id="KW-1133">Transmembrane helix</keyword>